<protein>
    <submittedName>
        <fullName evidence="1">Phytoene synthase</fullName>
        <ecNumber evidence="1">2.5.1.32</ecNumber>
    </submittedName>
</protein>
<keyword evidence="2" id="KW-1185">Reference proteome</keyword>
<accession>A0ABR6KYN7</accession>
<dbReference type="RefSeq" id="WP_343061691.1">
    <property type="nucleotide sequence ID" value="NZ_BAAAVZ010000003.1"/>
</dbReference>
<evidence type="ECO:0000313" key="2">
    <source>
        <dbReference type="Proteomes" id="UP000539538"/>
    </source>
</evidence>
<name>A0ABR6KYN7_9HYPH</name>
<proteinExistence type="predicted"/>
<dbReference type="InterPro" id="IPR008949">
    <property type="entry name" value="Isoprenoid_synthase_dom_sf"/>
</dbReference>
<dbReference type="Proteomes" id="UP000539538">
    <property type="component" value="Unassembled WGS sequence"/>
</dbReference>
<dbReference type="GO" id="GO:0016740">
    <property type="term" value="F:transferase activity"/>
    <property type="evidence" value="ECO:0007669"/>
    <property type="project" value="UniProtKB-KW"/>
</dbReference>
<dbReference type="Pfam" id="PF00494">
    <property type="entry name" value="SQS_PSY"/>
    <property type="match status" value="1"/>
</dbReference>
<organism evidence="1 2">
    <name type="scientific">Aminobacter niigataensis</name>
    <dbReference type="NCBI Taxonomy" id="83265"/>
    <lineage>
        <taxon>Bacteria</taxon>
        <taxon>Pseudomonadati</taxon>
        <taxon>Pseudomonadota</taxon>
        <taxon>Alphaproteobacteria</taxon>
        <taxon>Hyphomicrobiales</taxon>
        <taxon>Phyllobacteriaceae</taxon>
        <taxon>Aminobacter</taxon>
    </lineage>
</organism>
<keyword evidence="1" id="KW-0808">Transferase</keyword>
<comment type="caution">
    <text evidence="1">The sequence shown here is derived from an EMBL/GenBank/DDBJ whole genome shotgun (WGS) entry which is preliminary data.</text>
</comment>
<sequence>MSKANDATGSLLDAVRVSDHDRYLSVLYAPEQKRPALLALYAFNAEIAAIRDRVSEPMPGEIRLQWWRDVIASGQSELGAGHPVASALMSAIATHRLPVAAFDNYLEARIFDLYDDPMPSRTDLEGYCGETASAMIQLAALVLDADEAPKHAELAGHAGCAQAITGLLRLLPAHSTRGQCYVPRDILAAAGTTPDEFVAGGKTPSSRHAVQAMAALAREHLRAFERGAKTLPVSLRPAFLPLSLTGAYLDRLERGKDGISVLRKHLLMLKTASRGW</sequence>
<evidence type="ECO:0000313" key="1">
    <source>
        <dbReference type="EMBL" id="MBB4649643.1"/>
    </source>
</evidence>
<reference evidence="1 2" key="1">
    <citation type="submission" date="2020-08" db="EMBL/GenBank/DDBJ databases">
        <title>Genomic Encyclopedia of Type Strains, Phase IV (KMG-IV): sequencing the most valuable type-strain genomes for metagenomic binning, comparative biology and taxonomic classification.</title>
        <authorList>
            <person name="Goeker M."/>
        </authorList>
    </citation>
    <scope>NUCLEOTIDE SEQUENCE [LARGE SCALE GENOMIC DNA]</scope>
    <source>
        <strain evidence="1 2">DSM 7050</strain>
    </source>
</reference>
<dbReference type="EC" id="2.5.1.32" evidence="1"/>
<dbReference type="EMBL" id="JACHOT010000001">
    <property type="protein sequence ID" value="MBB4649643.1"/>
    <property type="molecule type" value="Genomic_DNA"/>
</dbReference>
<gene>
    <name evidence="1" type="ORF">GGQ99_001365</name>
</gene>
<dbReference type="SUPFAM" id="SSF48576">
    <property type="entry name" value="Terpenoid synthases"/>
    <property type="match status" value="1"/>
</dbReference>
<dbReference type="InterPro" id="IPR002060">
    <property type="entry name" value="Squ/phyt_synthse"/>
</dbReference>
<dbReference type="PANTHER" id="PTHR31480">
    <property type="entry name" value="BIFUNCTIONAL LYCOPENE CYCLASE/PHYTOENE SYNTHASE"/>
    <property type="match status" value="1"/>
</dbReference>
<dbReference type="Gene3D" id="1.10.600.10">
    <property type="entry name" value="Farnesyl Diphosphate Synthase"/>
    <property type="match status" value="1"/>
</dbReference>